<reference evidence="2 3" key="1">
    <citation type="submission" date="2019-07" db="EMBL/GenBank/DDBJ databases">
        <title>Genome sequence of 2 isolates from Red Sea Mangroves.</title>
        <authorList>
            <person name="Sefrji F."/>
            <person name="Michoud G."/>
            <person name="Merlino G."/>
            <person name="Daffonchio D."/>
        </authorList>
    </citation>
    <scope>NUCLEOTIDE SEQUENCE [LARGE SCALE GENOMIC DNA]</scope>
    <source>
        <strain evidence="2 3">R1DC41</strain>
    </source>
</reference>
<proteinExistence type="predicted"/>
<dbReference type="PANTHER" id="PTHR35792">
    <property type="entry name" value="GENERAL STRESS PROTEIN"/>
    <property type="match status" value="1"/>
</dbReference>
<dbReference type="EMBL" id="CP049742">
    <property type="protein sequence ID" value="QPC45990.1"/>
    <property type="molecule type" value="Genomic_DNA"/>
</dbReference>
<evidence type="ECO:0000256" key="1">
    <source>
        <dbReference type="SAM" id="Coils"/>
    </source>
</evidence>
<dbReference type="AlphaFoldDB" id="A0A7S8C9Q3"/>
<name>A0A7S8C9Q3_9BACI</name>
<gene>
    <name evidence="2" type="ORF">G8O30_02975</name>
</gene>
<keyword evidence="1" id="KW-0175">Coiled coil</keyword>
<organism evidence="2 3">
    <name type="scientific">Mangrovibacillus cuniculi</name>
    <dbReference type="NCBI Taxonomy" id="2593652"/>
    <lineage>
        <taxon>Bacteria</taxon>
        <taxon>Bacillati</taxon>
        <taxon>Bacillota</taxon>
        <taxon>Bacilli</taxon>
        <taxon>Bacillales</taxon>
        <taxon>Bacillaceae</taxon>
        <taxon>Mangrovibacillus</taxon>
    </lineage>
</organism>
<dbReference type="Pfam" id="PF12732">
    <property type="entry name" value="YtxH"/>
    <property type="match status" value="1"/>
</dbReference>
<evidence type="ECO:0000313" key="2">
    <source>
        <dbReference type="EMBL" id="QPC45990.1"/>
    </source>
</evidence>
<evidence type="ECO:0000313" key="3">
    <source>
        <dbReference type="Proteomes" id="UP000593626"/>
    </source>
</evidence>
<dbReference type="PANTHER" id="PTHR35792:SF3">
    <property type="entry name" value="IG HYPOTHETICAL 17707"/>
    <property type="match status" value="1"/>
</dbReference>
<dbReference type="InterPro" id="IPR052928">
    <property type="entry name" value="Desiccation-related_membrane"/>
</dbReference>
<dbReference type="RefSeq" id="WP_239673512.1">
    <property type="nucleotide sequence ID" value="NZ_CP049742.1"/>
</dbReference>
<dbReference type="KEGG" id="mcui:G8O30_02975"/>
<protein>
    <submittedName>
        <fullName evidence="2">YtxH domain-containing protein</fullName>
    </submittedName>
</protein>
<keyword evidence="3" id="KW-1185">Reference proteome</keyword>
<sequence length="129" mass="14383">MKTSSLLLGLFVGGLAGAVTTLLSTPSSGEQVRHNVKRSAEEWKVMLKDVNQSIQSLSSSIAYATREGKETIQQLVTDIKFAVQDWKESVDPHQHALKEEMDDIQFALAQLEKELQKLDNLENDKVTVE</sequence>
<feature type="coiled-coil region" evidence="1">
    <location>
        <begin position="94"/>
        <end position="124"/>
    </location>
</feature>
<dbReference type="InterPro" id="IPR024623">
    <property type="entry name" value="YtxH"/>
</dbReference>
<dbReference type="Proteomes" id="UP000593626">
    <property type="component" value="Chromosome"/>
</dbReference>
<accession>A0A7S8C9Q3</accession>